<protein>
    <submittedName>
        <fullName evidence="3">Splicing factor</fullName>
    </submittedName>
</protein>
<name>A0A9W8BD63_9FUNG</name>
<organism evidence="3 4">
    <name type="scientific">Dimargaris verticillata</name>
    <dbReference type="NCBI Taxonomy" id="2761393"/>
    <lineage>
        <taxon>Eukaryota</taxon>
        <taxon>Fungi</taxon>
        <taxon>Fungi incertae sedis</taxon>
        <taxon>Zoopagomycota</taxon>
        <taxon>Kickxellomycotina</taxon>
        <taxon>Dimargaritomycetes</taxon>
        <taxon>Dimargaritales</taxon>
        <taxon>Dimargaritaceae</taxon>
        <taxon>Dimargaris</taxon>
    </lineage>
</organism>
<evidence type="ECO:0000256" key="2">
    <source>
        <dbReference type="SAM" id="Coils"/>
    </source>
</evidence>
<sequence>MADYARSLIQELMSPYDGKKQVHFSDRNVCKHYLVGFCPYQLFPNTKADLGTCDKVHDDKLRKDYLAAPDREDYDYEYRFFLFLRSLCDDLDHRIERAHRRLHIKPMDDLANPRRDEMEEKMVLLDERIKKLLADAEAAGEDGQVDKAKDLSDQAEHLKERLEQLKHAEVDHPLVKQEKQMEVCKVCGGFLVTGDDSKRLDAHNEGKQHSGYLLIRTTYDELKHAVRTVGAITTGSVSVTTVDIPPIDPATTAHAVVTTALVATLNAAA</sequence>
<evidence type="ECO:0000313" key="4">
    <source>
        <dbReference type="Proteomes" id="UP001151582"/>
    </source>
</evidence>
<feature type="coiled-coil region" evidence="2">
    <location>
        <begin position="115"/>
        <end position="168"/>
    </location>
</feature>
<dbReference type="EMBL" id="JANBQB010000013">
    <property type="protein sequence ID" value="KAJ1984679.1"/>
    <property type="molecule type" value="Genomic_DNA"/>
</dbReference>
<comment type="caution">
    <text evidence="3">The sequence shown here is derived from an EMBL/GenBank/DDBJ whole genome shotgun (WGS) entry which is preliminary data.</text>
</comment>
<dbReference type="OrthoDB" id="153872at2759"/>
<evidence type="ECO:0000256" key="1">
    <source>
        <dbReference type="ARBA" id="ARBA00005655"/>
    </source>
</evidence>
<reference evidence="3" key="1">
    <citation type="submission" date="2022-07" db="EMBL/GenBank/DDBJ databases">
        <title>Phylogenomic reconstructions and comparative analyses of Kickxellomycotina fungi.</title>
        <authorList>
            <person name="Reynolds N.K."/>
            <person name="Stajich J.E."/>
            <person name="Barry K."/>
            <person name="Grigoriev I.V."/>
            <person name="Crous P."/>
            <person name="Smith M.E."/>
        </authorList>
    </citation>
    <scope>NUCLEOTIDE SEQUENCE</scope>
    <source>
        <strain evidence="3">RSA 567</strain>
    </source>
</reference>
<keyword evidence="2" id="KW-0175">Coiled coil</keyword>
<dbReference type="GO" id="GO:0006376">
    <property type="term" value="P:mRNA splice site recognition"/>
    <property type="evidence" value="ECO:0007669"/>
    <property type="project" value="InterPro"/>
</dbReference>
<proteinExistence type="inferred from homology"/>
<dbReference type="AlphaFoldDB" id="A0A9W8BD63"/>
<evidence type="ECO:0000313" key="3">
    <source>
        <dbReference type="EMBL" id="KAJ1984679.1"/>
    </source>
</evidence>
<gene>
    <name evidence="3" type="primary">LUC7</name>
    <name evidence="3" type="ORF">H4R34_000513</name>
</gene>
<keyword evidence="4" id="KW-1185">Reference proteome</keyword>
<dbReference type="InterPro" id="IPR004882">
    <property type="entry name" value="Luc7-rel"/>
</dbReference>
<accession>A0A9W8BD63</accession>
<dbReference type="GO" id="GO:0003729">
    <property type="term" value="F:mRNA binding"/>
    <property type="evidence" value="ECO:0007669"/>
    <property type="project" value="InterPro"/>
</dbReference>
<dbReference type="Pfam" id="PF03194">
    <property type="entry name" value="LUC7"/>
    <property type="match status" value="1"/>
</dbReference>
<dbReference type="Proteomes" id="UP001151582">
    <property type="component" value="Unassembled WGS sequence"/>
</dbReference>
<dbReference type="GO" id="GO:0005685">
    <property type="term" value="C:U1 snRNP"/>
    <property type="evidence" value="ECO:0007669"/>
    <property type="project" value="InterPro"/>
</dbReference>
<comment type="similarity">
    <text evidence="1">Belongs to the Luc7 family.</text>
</comment>
<dbReference type="PANTHER" id="PTHR12375">
    <property type="entry name" value="RNA-BINDING PROTEIN LUC7-RELATED"/>
    <property type="match status" value="1"/>
</dbReference>